<organism evidence="4 5">
    <name type="scientific">Piromyces finnis</name>
    <dbReference type="NCBI Taxonomy" id="1754191"/>
    <lineage>
        <taxon>Eukaryota</taxon>
        <taxon>Fungi</taxon>
        <taxon>Fungi incertae sedis</taxon>
        <taxon>Chytridiomycota</taxon>
        <taxon>Chytridiomycota incertae sedis</taxon>
        <taxon>Neocallimastigomycetes</taxon>
        <taxon>Neocallimastigales</taxon>
        <taxon>Neocallimastigaceae</taxon>
        <taxon>Piromyces</taxon>
    </lineage>
</organism>
<reference evidence="4 5" key="2">
    <citation type="submission" date="2016-08" db="EMBL/GenBank/DDBJ databases">
        <title>Pervasive Adenine N6-methylation of Active Genes in Fungi.</title>
        <authorList>
            <consortium name="DOE Joint Genome Institute"/>
            <person name="Mondo S.J."/>
            <person name="Dannebaum R.O."/>
            <person name="Kuo R.C."/>
            <person name="Labutti K."/>
            <person name="Haridas S."/>
            <person name="Kuo A."/>
            <person name="Salamov A."/>
            <person name="Ahrendt S.R."/>
            <person name="Lipzen A."/>
            <person name="Sullivan W."/>
            <person name="Andreopoulos W.B."/>
            <person name="Clum A."/>
            <person name="Lindquist E."/>
            <person name="Daum C."/>
            <person name="Ramamoorthy G.K."/>
            <person name="Gryganskyi A."/>
            <person name="Culley D."/>
            <person name="Magnuson J.K."/>
            <person name="James T.Y."/>
            <person name="O'Malley M.A."/>
            <person name="Stajich J.E."/>
            <person name="Spatafora J.W."/>
            <person name="Visel A."/>
            <person name="Grigoriev I.V."/>
        </authorList>
    </citation>
    <scope>NUCLEOTIDE SEQUENCE [LARGE SCALE GENOMIC DNA]</scope>
    <source>
        <strain evidence="5">finn</strain>
    </source>
</reference>
<dbReference type="Pfam" id="PF12796">
    <property type="entry name" value="Ank_2"/>
    <property type="match status" value="1"/>
</dbReference>
<name>A0A1Y1VDB8_9FUNG</name>
<reference evidence="4 5" key="1">
    <citation type="submission" date="2016-08" db="EMBL/GenBank/DDBJ databases">
        <title>Genomes of anaerobic fungi encode conserved fungal cellulosomes for biomass hydrolysis.</title>
        <authorList>
            <consortium name="DOE Joint Genome Institute"/>
            <person name="Haitjema C.H."/>
            <person name="Gilmore S.P."/>
            <person name="Henske J.K."/>
            <person name="Solomon K.V."/>
            <person name="De Groot R."/>
            <person name="Kuo A."/>
            <person name="Mondo S.J."/>
            <person name="Salamov A.A."/>
            <person name="Labutti K."/>
            <person name="Zhao Z."/>
            <person name="Chiniquy J."/>
            <person name="Barry K."/>
            <person name="Brewer H.M."/>
            <person name="Purvine S.O."/>
            <person name="Wright A.T."/>
            <person name="Boxma B."/>
            <person name="Van Alen T."/>
            <person name="Hackstein J.H."/>
            <person name="Baker S.E."/>
            <person name="Grigoriev I.V."/>
            <person name="O'Malley M.A."/>
        </authorList>
    </citation>
    <scope>NUCLEOTIDE SEQUENCE [LARGE SCALE GENOMIC DNA]</scope>
    <source>
        <strain evidence="5">finn</strain>
    </source>
</reference>
<evidence type="ECO:0000256" key="2">
    <source>
        <dbReference type="ARBA" id="ARBA00023043"/>
    </source>
</evidence>
<dbReference type="PANTHER" id="PTHR24198">
    <property type="entry name" value="ANKYRIN REPEAT AND PROTEIN KINASE DOMAIN-CONTAINING PROTEIN"/>
    <property type="match status" value="1"/>
</dbReference>
<keyword evidence="5" id="KW-1185">Reference proteome</keyword>
<evidence type="ECO:0000313" key="5">
    <source>
        <dbReference type="Proteomes" id="UP000193719"/>
    </source>
</evidence>
<gene>
    <name evidence="4" type="ORF">BCR36DRAFT_582168</name>
</gene>
<dbReference type="InterPro" id="IPR036770">
    <property type="entry name" value="Ankyrin_rpt-contain_sf"/>
</dbReference>
<evidence type="ECO:0000313" key="4">
    <source>
        <dbReference type="EMBL" id="ORX53311.1"/>
    </source>
</evidence>
<dbReference type="OrthoDB" id="2140671at2759"/>
<dbReference type="PROSITE" id="PS50088">
    <property type="entry name" value="ANK_REPEAT"/>
    <property type="match status" value="1"/>
</dbReference>
<protein>
    <submittedName>
        <fullName evidence="4">Ankyrin</fullName>
    </submittedName>
</protein>
<evidence type="ECO:0000256" key="1">
    <source>
        <dbReference type="ARBA" id="ARBA00022737"/>
    </source>
</evidence>
<dbReference type="AlphaFoldDB" id="A0A1Y1VDB8"/>
<dbReference type="Gene3D" id="1.25.40.20">
    <property type="entry name" value="Ankyrin repeat-containing domain"/>
    <property type="match status" value="2"/>
</dbReference>
<dbReference type="STRING" id="1754191.A0A1Y1VDB8"/>
<dbReference type="SUPFAM" id="SSF48403">
    <property type="entry name" value="Ankyrin repeat"/>
    <property type="match status" value="1"/>
</dbReference>
<dbReference type="InterPro" id="IPR002110">
    <property type="entry name" value="Ankyrin_rpt"/>
</dbReference>
<accession>A0A1Y1VDB8</accession>
<keyword evidence="1" id="KW-0677">Repeat</keyword>
<dbReference type="PANTHER" id="PTHR24198:SF165">
    <property type="entry name" value="ANKYRIN REPEAT-CONTAINING PROTEIN-RELATED"/>
    <property type="match status" value="1"/>
</dbReference>
<sequence length="451" mass="52968">MEFENFKIEHVIDFNNSSTKKAVKSINANKVLIKTFFNEKRNIQAIQNFIYEIYRIVIETKTSNNKKLCVIRKILMHEAFANVLETLKNSDILIRACRIGNKYAIKWLLPLNINSCVQDEYGMTALMYAVQDPKLLFAVKYFISDGNSLNMSDNNGETALFHAVNTMSSFKELLDSDIDINHLNYNNESVLIYCCKNHLLKPIKYLSRVRNINVNVRDTQEKTAAMYLAENGDYKGIHYIGKRNCRINYINPYHESVLSLLLKNLYTEGKEEYCENYYRTIIELVKLDCDFNIPIDDDGNTAIMIFIIVKDYYSLHYVLGHSKNIDLSIKNLKGQDAKYILCKQHRHNRDIYKYPFFSYRFVKDFQSNCDFEEEEEEEPLSYFTPENISEILDNYSFYEKDHFYSFKITNTMEFLGKDIYNEKNTGYEGKGHSERFSLMFIVALIVTISLF</sequence>
<comment type="caution">
    <text evidence="4">The sequence shown here is derived from an EMBL/GenBank/DDBJ whole genome shotgun (WGS) entry which is preliminary data.</text>
</comment>
<keyword evidence="2 3" id="KW-0040">ANK repeat</keyword>
<feature type="repeat" description="ANK" evidence="3">
    <location>
        <begin position="121"/>
        <end position="154"/>
    </location>
</feature>
<proteinExistence type="predicted"/>
<dbReference type="EMBL" id="MCFH01000013">
    <property type="protein sequence ID" value="ORX53311.1"/>
    <property type="molecule type" value="Genomic_DNA"/>
</dbReference>
<dbReference type="SMART" id="SM00248">
    <property type="entry name" value="ANK"/>
    <property type="match status" value="6"/>
</dbReference>
<evidence type="ECO:0000256" key="3">
    <source>
        <dbReference type="PROSITE-ProRule" id="PRU00023"/>
    </source>
</evidence>
<dbReference type="Proteomes" id="UP000193719">
    <property type="component" value="Unassembled WGS sequence"/>
</dbReference>